<comment type="caution">
    <text evidence="2">The sequence shown here is derived from an EMBL/GenBank/DDBJ whole genome shotgun (WGS) entry which is preliminary data.</text>
</comment>
<dbReference type="Proteomes" id="UP001264340">
    <property type="component" value="Unassembled WGS sequence"/>
</dbReference>
<evidence type="ECO:0008006" key="4">
    <source>
        <dbReference type="Google" id="ProtNLM"/>
    </source>
</evidence>
<keyword evidence="3" id="KW-1185">Reference proteome</keyword>
<name>A0ABU1M1H3_9BURK</name>
<feature type="compositionally biased region" description="Pro residues" evidence="1">
    <location>
        <begin position="196"/>
        <end position="205"/>
    </location>
</feature>
<protein>
    <recommendedName>
        <fullName evidence="4">Extensin</fullName>
    </recommendedName>
</protein>
<feature type="compositionally biased region" description="Polar residues" evidence="1">
    <location>
        <begin position="169"/>
        <end position="184"/>
    </location>
</feature>
<dbReference type="EMBL" id="JAVDRP010000020">
    <property type="protein sequence ID" value="MDR6412580.1"/>
    <property type="molecule type" value="Genomic_DNA"/>
</dbReference>
<evidence type="ECO:0000256" key="1">
    <source>
        <dbReference type="SAM" id="MobiDB-lite"/>
    </source>
</evidence>
<sequence length="248" mass="25268">MRNTGKVLVVALVLAEVAFGAYFLTHNEDQSAPPADVTATATTATAGSRLDGTHITAGSVAGTAQPAPGVDTAARTAQPAPATNNAARTVQPAPSKDVLARAPTQSQVGSIAPETDLSAKRPVQAPQPKTQPRQELARAPAPAPVEASASVAAKPGTVPPSARARDNLSRQNPGSNAVASSFTDQLVKESAKLDPSLPPPSPSAPPLVRDDRSRRGPNPVAAALTDQLVRESSKLDPALPPPNQPGTK</sequence>
<evidence type="ECO:0000313" key="3">
    <source>
        <dbReference type="Proteomes" id="UP001264340"/>
    </source>
</evidence>
<feature type="compositionally biased region" description="Low complexity" evidence="1">
    <location>
        <begin position="72"/>
        <end position="89"/>
    </location>
</feature>
<dbReference type="RefSeq" id="WP_310126670.1">
    <property type="nucleotide sequence ID" value="NZ_JAVDQV010000024.1"/>
</dbReference>
<gene>
    <name evidence="2" type="ORF">J2804_006016</name>
</gene>
<proteinExistence type="predicted"/>
<organism evidence="2 3">
    <name type="scientific">Paraburkholderia terricola</name>
    <dbReference type="NCBI Taxonomy" id="169427"/>
    <lineage>
        <taxon>Bacteria</taxon>
        <taxon>Pseudomonadati</taxon>
        <taxon>Pseudomonadota</taxon>
        <taxon>Betaproteobacteria</taxon>
        <taxon>Burkholderiales</taxon>
        <taxon>Burkholderiaceae</taxon>
        <taxon>Paraburkholderia</taxon>
    </lineage>
</organism>
<feature type="compositionally biased region" description="Low complexity" evidence="1">
    <location>
        <begin position="137"/>
        <end position="155"/>
    </location>
</feature>
<reference evidence="2 3" key="1">
    <citation type="submission" date="2023-07" db="EMBL/GenBank/DDBJ databases">
        <title>Sorghum-associated microbial communities from plants grown in Nebraska, USA.</title>
        <authorList>
            <person name="Schachtman D."/>
        </authorList>
    </citation>
    <scope>NUCLEOTIDE SEQUENCE [LARGE SCALE GENOMIC DNA]</scope>
    <source>
        <strain evidence="2 3">DS1316</strain>
    </source>
</reference>
<feature type="region of interest" description="Disordered" evidence="1">
    <location>
        <begin position="59"/>
        <end position="220"/>
    </location>
</feature>
<feature type="compositionally biased region" description="Pro residues" evidence="1">
    <location>
        <begin position="238"/>
        <end position="248"/>
    </location>
</feature>
<evidence type="ECO:0000313" key="2">
    <source>
        <dbReference type="EMBL" id="MDR6412580.1"/>
    </source>
</evidence>
<accession>A0ABU1M1H3</accession>
<feature type="region of interest" description="Disordered" evidence="1">
    <location>
        <begin position="229"/>
        <end position="248"/>
    </location>
</feature>